<dbReference type="HOGENOM" id="CLU_2544090_0_0_1"/>
<proteinExistence type="predicted"/>
<protein>
    <submittedName>
        <fullName evidence="1">Uncharacterized protein</fullName>
    </submittedName>
</protein>
<comment type="caution">
    <text evidence="1">The sequence shown here is derived from an EMBL/GenBank/DDBJ whole genome shotgun (WGS) entry which is preliminary data.</text>
</comment>
<dbReference type="Proteomes" id="UP000031575">
    <property type="component" value="Unassembled WGS sequence"/>
</dbReference>
<reference evidence="1 2" key="1">
    <citation type="journal article" date="2014" name="BMC Genomics">
        <title>Comparative genomics of the major fungal agents of human and animal Sporotrichosis: Sporothrix schenckii and Sporothrix brasiliensis.</title>
        <authorList>
            <person name="Teixeira M.M."/>
            <person name="de Almeida L.G."/>
            <person name="Kubitschek-Barreira P."/>
            <person name="Alves F.L."/>
            <person name="Kioshima E.S."/>
            <person name="Abadio A.K."/>
            <person name="Fernandes L."/>
            <person name="Derengowski L.S."/>
            <person name="Ferreira K.S."/>
            <person name="Souza R.C."/>
            <person name="Ruiz J.C."/>
            <person name="de Andrade N.C."/>
            <person name="Paes H.C."/>
            <person name="Nicola A.M."/>
            <person name="Albuquerque P."/>
            <person name="Gerber A.L."/>
            <person name="Martins V.P."/>
            <person name="Peconick L.D."/>
            <person name="Neto A.V."/>
            <person name="Chaucanez C.B."/>
            <person name="Silva P.A."/>
            <person name="Cunha O.L."/>
            <person name="de Oliveira F.F."/>
            <person name="dos Santos T.C."/>
            <person name="Barros A.L."/>
            <person name="Soares M.A."/>
            <person name="de Oliveira L.M."/>
            <person name="Marini M.M."/>
            <person name="Villalobos-Duno H."/>
            <person name="Cunha M.M."/>
            <person name="de Hoog S."/>
            <person name="da Silveira J.F."/>
            <person name="Henrissat B."/>
            <person name="Nino-Vega G.A."/>
            <person name="Cisalpino P.S."/>
            <person name="Mora-Montes H.M."/>
            <person name="Almeida S.R."/>
            <person name="Stajich J.E."/>
            <person name="Lopes-Bezerra L.M."/>
            <person name="Vasconcelos A.T."/>
            <person name="Felipe M.S."/>
        </authorList>
    </citation>
    <scope>NUCLEOTIDE SEQUENCE [LARGE SCALE GENOMIC DNA]</scope>
    <source>
        <strain evidence="1 2">5110</strain>
    </source>
</reference>
<accession>A0A0C2FCG6</accession>
<keyword evidence="2" id="KW-1185">Reference proteome</keyword>
<dbReference type="RefSeq" id="XP_040616823.1">
    <property type="nucleotide sequence ID" value="XM_040766281.1"/>
</dbReference>
<dbReference type="GeneID" id="63681202"/>
<sequence>MSGSPVFHVKYNWCECEEHKDASYSYDQLFLDVVRGRQAKLNYETVDNVFHVYVNFHGPCADCEREAIETAKAEEAEKGSAAK</sequence>
<gene>
    <name evidence="1" type="ORF">SPBR_08031</name>
</gene>
<dbReference type="AlphaFoldDB" id="A0A0C2FCG6"/>
<dbReference type="EMBL" id="AWTV01000009">
    <property type="protein sequence ID" value="KIH88813.1"/>
    <property type="molecule type" value="Genomic_DNA"/>
</dbReference>
<evidence type="ECO:0000313" key="1">
    <source>
        <dbReference type="EMBL" id="KIH88813.1"/>
    </source>
</evidence>
<dbReference type="VEuPathDB" id="FungiDB:SPBR_08031"/>
<organism evidence="1 2">
    <name type="scientific">Sporothrix brasiliensis 5110</name>
    <dbReference type="NCBI Taxonomy" id="1398154"/>
    <lineage>
        <taxon>Eukaryota</taxon>
        <taxon>Fungi</taxon>
        <taxon>Dikarya</taxon>
        <taxon>Ascomycota</taxon>
        <taxon>Pezizomycotina</taxon>
        <taxon>Sordariomycetes</taxon>
        <taxon>Sordariomycetidae</taxon>
        <taxon>Ophiostomatales</taxon>
        <taxon>Ophiostomataceae</taxon>
        <taxon>Sporothrix</taxon>
    </lineage>
</organism>
<dbReference type="OrthoDB" id="10364898at2759"/>
<name>A0A0C2FCG6_9PEZI</name>
<evidence type="ECO:0000313" key="2">
    <source>
        <dbReference type="Proteomes" id="UP000031575"/>
    </source>
</evidence>